<dbReference type="Pfam" id="PF03704">
    <property type="entry name" value="BTAD"/>
    <property type="match status" value="1"/>
</dbReference>
<dbReference type="InterPro" id="IPR001867">
    <property type="entry name" value="OmpR/PhoB-type_DNA-bd"/>
</dbReference>
<name>A0ABS8ZCP9_9PSEU</name>
<evidence type="ECO:0000259" key="8">
    <source>
        <dbReference type="PROSITE" id="PS51755"/>
    </source>
</evidence>
<evidence type="ECO:0000313" key="10">
    <source>
        <dbReference type="Proteomes" id="UP001521150"/>
    </source>
</evidence>
<dbReference type="RefSeq" id="WP_233726868.1">
    <property type="nucleotide sequence ID" value="NZ_JAJVCN010000002.1"/>
</dbReference>
<evidence type="ECO:0000313" key="9">
    <source>
        <dbReference type="EMBL" id="MCE7005282.1"/>
    </source>
</evidence>
<dbReference type="InterPro" id="IPR027417">
    <property type="entry name" value="P-loop_NTPase"/>
</dbReference>
<dbReference type="Gene3D" id="1.10.8.430">
    <property type="entry name" value="Helical domain of apoptotic protease-activating factors"/>
    <property type="match status" value="1"/>
</dbReference>
<feature type="repeat" description="TPR" evidence="6">
    <location>
        <begin position="855"/>
        <end position="888"/>
    </location>
</feature>
<evidence type="ECO:0000256" key="2">
    <source>
        <dbReference type="ARBA" id="ARBA00022737"/>
    </source>
</evidence>
<dbReference type="PANTHER" id="PTHR35807">
    <property type="entry name" value="TRANSCRIPTIONAL REGULATOR REDD-RELATED"/>
    <property type="match status" value="1"/>
</dbReference>
<feature type="domain" description="OmpR/PhoB-type" evidence="8">
    <location>
        <begin position="1"/>
        <end position="93"/>
    </location>
</feature>
<dbReference type="PANTHER" id="PTHR35807:SF1">
    <property type="entry name" value="TRANSCRIPTIONAL REGULATOR REDD"/>
    <property type="match status" value="1"/>
</dbReference>
<keyword evidence="10" id="KW-1185">Reference proteome</keyword>
<dbReference type="SUPFAM" id="SSF48452">
    <property type="entry name" value="TPR-like"/>
    <property type="match status" value="3"/>
</dbReference>
<dbReference type="Gene3D" id="1.10.10.10">
    <property type="entry name" value="Winged helix-like DNA-binding domain superfamily/Winged helix DNA-binding domain"/>
    <property type="match status" value="1"/>
</dbReference>
<dbReference type="Proteomes" id="UP001521150">
    <property type="component" value="Unassembled WGS sequence"/>
</dbReference>
<evidence type="ECO:0000256" key="6">
    <source>
        <dbReference type="PROSITE-ProRule" id="PRU00339"/>
    </source>
</evidence>
<evidence type="ECO:0000256" key="3">
    <source>
        <dbReference type="ARBA" id="ARBA00023015"/>
    </source>
</evidence>
<accession>A0ABS8ZCP9</accession>
<comment type="similarity">
    <text evidence="1">Belongs to the AfsR/DnrI/RedD regulatory family.</text>
</comment>
<reference evidence="9 10" key="1">
    <citation type="submission" date="2021-12" db="EMBL/GenBank/DDBJ databases">
        <title>Genome sequence of Kibdelosporangium philippinense ATCC 49844.</title>
        <authorList>
            <person name="Fedorov E.A."/>
            <person name="Omeragic M."/>
            <person name="Shalygina K.F."/>
            <person name="Maclea K.S."/>
        </authorList>
    </citation>
    <scope>NUCLEOTIDE SEQUENCE [LARGE SCALE GENOMIC DNA]</scope>
    <source>
        <strain evidence="9 10">ATCC 49844</strain>
    </source>
</reference>
<keyword evidence="2" id="KW-0677">Repeat</keyword>
<dbReference type="SUPFAM" id="SSF52540">
    <property type="entry name" value="P-loop containing nucleoside triphosphate hydrolases"/>
    <property type="match status" value="1"/>
</dbReference>
<dbReference type="Gene3D" id="1.25.40.10">
    <property type="entry name" value="Tetratricopeptide repeat domain"/>
    <property type="match status" value="3"/>
</dbReference>
<evidence type="ECO:0000256" key="5">
    <source>
        <dbReference type="ARBA" id="ARBA00023163"/>
    </source>
</evidence>
<dbReference type="InterPro" id="IPR002182">
    <property type="entry name" value="NB-ARC"/>
</dbReference>
<keyword evidence="4 7" id="KW-0238">DNA-binding</keyword>
<feature type="repeat" description="TPR" evidence="6">
    <location>
        <begin position="735"/>
        <end position="768"/>
    </location>
</feature>
<dbReference type="SMART" id="SM01043">
    <property type="entry name" value="BTAD"/>
    <property type="match status" value="1"/>
</dbReference>
<dbReference type="InterPro" id="IPR036388">
    <property type="entry name" value="WH-like_DNA-bd_sf"/>
</dbReference>
<dbReference type="PRINTS" id="PR00364">
    <property type="entry name" value="DISEASERSIST"/>
</dbReference>
<dbReference type="CDD" id="cd15831">
    <property type="entry name" value="BTAD"/>
    <property type="match status" value="1"/>
</dbReference>
<evidence type="ECO:0000256" key="7">
    <source>
        <dbReference type="PROSITE-ProRule" id="PRU01091"/>
    </source>
</evidence>
<dbReference type="EMBL" id="JAJVCN010000002">
    <property type="protein sequence ID" value="MCE7005282.1"/>
    <property type="molecule type" value="Genomic_DNA"/>
</dbReference>
<dbReference type="Pfam" id="PF13424">
    <property type="entry name" value="TPR_12"/>
    <property type="match status" value="2"/>
</dbReference>
<dbReference type="Pfam" id="PF00931">
    <property type="entry name" value="NB-ARC"/>
    <property type="match status" value="1"/>
</dbReference>
<keyword evidence="6" id="KW-0802">TPR repeat</keyword>
<feature type="DNA-binding region" description="OmpR/PhoB-type" evidence="7">
    <location>
        <begin position="1"/>
        <end position="93"/>
    </location>
</feature>
<dbReference type="Pfam" id="PF00486">
    <property type="entry name" value="Trans_reg_C"/>
    <property type="match status" value="1"/>
</dbReference>
<dbReference type="InterPro" id="IPR051677">
    <property type="entry name" value="AfsR-DnrI-RedD_regulator"/>
</dbReference>
<keyword evidence="3" id="KW-0805">Transcription regulation</keyword>
<dbReference type="PROSITE" id="PS50005">
    <property type="entry name" value="TPR"/>
    <property type="match status" value="3"/>
</dbReference>
<dbReference type="InterPro" id="IPR005158">
    <property type="entry name" value="BTAD"/>
</dbReference>
<dbReference type="SUPFAM" id="SSF46894">
    <property type="entry name" value="C-terminal effector domain of the bipartite response regulators"/>
    <property type="match status" value="1"/>
</dbReference>
<sequence length="909" mass="100471">MEFRILGPPEIQGPDGLAQPRGDRQHVLLSALLLQADRVVPVDQLIDAIWGDDPPATGPGALYTLVSRLRRVLDAAGAGERLISLPSGYRLHVEPGELDLARFRAHVERGRAADQPATAAQELHAGLKLWRGRVLDGVPGAFAEANATRLHQEHLAAVEDRIGADLAMGTHAELVPELGALIAEHPLREGLRGQLMLALFRAGQQADALLAFQDARRTLIDSLGIEPGQDLQDLHQRILLGDPSLAVRQARQRRNTLPRDITDFTGRESELRRMLDDLSQHETVIVSTIDGMAGAGKTALAVHAAHRLAEHYADGQLFIELHAHTAGQEPTPPGDALDALLGALGVPADRIPNRVEDRAALWRAELADRRVLVVLDNAADAAQVRPLLPGGVGCLTLITSRRRLVDLDDVRTVTLGELPPDEALAMFSRIVGDARPAAEADVAKEIVRLCGYLPLAIRIAGARLRSRPAWSIQHLAQRLRESRPLAAGDRSVAAAFELSYRYLTTEQQRVFRLMGLHAGPDFGAHLAAAVTGIDLDTVEQVLEDLVDVHLLQQNEPGRFRFHDLVRRHARALVSTEDEEPAVARLLDYFLHTAELAARRIHPRGYRMAVHVTWQPPHTPDLDSYDVALSWLETERDNLTAATTFAAEHDRLAHAWQIPHMVWYFSFLRGYTHDWIATHQVALAAARQLGDHAAEAETLHSLGGACWRVGRFDEAIEHWRRAMELFRAAGNRRGEGKALHRFGLINAFRGDLDEAVHHYEQALPLLRETGEQWTEAIVLTHLAGAYALAGKEDKAMETYGHAAAVVDEMGEKWVDSCVRVYFGAFYRQTGRYQEALDQHWRALALKREIGDRGAESELLSDLGDTYLAAGQPDRAISLYEQSLALATDVLDRKQQNVVRRKLADAVADIR</sequence>
<proteinExistence type="inferred from homology"/>
<dbReference type="InterPro" id="IPR011990">
    <property type="entry name" value="TPR-like_helical_dom_sf"/>
</dbReference>
<organism evidence="9 10">
    <name type="scientific">Kibdelosporangium philippinense</name>
    <dbReference type="NCBI Taxonomy" id="211113"/>
    <lineage>
        <taxon>Bacteria</taxon>
        <taxon>Bacillati</taxon>
        <taxon>Actinomycetota</taxon>
        <taxon>Actinomycetes</taxon>
        <taxon>Pseudonocardiales</taxon>
        <taxon>Pseudonocardiaceae</taxon>
        <taxon>Kibdelosporangium</taxon>
    </lineage>
</organism>
<dbReference type="InterPro" id="IPR016032">
    <property type="entry name" value="Sig_transdc_resp-reg_C-effctor"/>
</dbReference>
<keyword evidence="5" id="KW-0804">Transcription</keyword>
<gene>
    <name evidence="9" type="ORF">LWC34_20980</name>
</gene>
<dbReference type="InterPro" id="IPR019734">
    <property type="entry name" value="TPR_rpt"/>
</dbReference>
<feature type="repeat" description="TPR" evidence="6">
    <location>
        <begin position="695"/>
        <end position="728"/>
    </location>
</feature>
<dbReference type="PROSITE" id="PS51755">
    <property type="entry name" value="OMPR_PHOB"/>
    <property type="match status" value="1"/>
</dbReference>
<protein>
    <submittedName>
        <fullName evidence="9">Tetratricopeptide repeat protein</fullName>
    </submittedName>
</protein>
<dbReference type="SMART" id="SM00028">
    <property type="entry name" value="TPR"/>
    <property type="match status" value="5"/>
</dbReference>
<evidence type="ECO:0000256" key="4">
    <source>
        <dbReference type="ARBA" id="ARBA00023125"/>
    </source>
</evidence>
<comment type="caution">
    <text evidence="9">The sequence shown here is derived from an EMBL/GenBank/DDBJ whole genome shotgun (WGS) entry which is preliminary data.</text>
</comment>
<evidence type="ECO:0000256" key="1">
    <source>
        <dbReference type="ARBA" id="ARBA00005820"/>
    </source>
</evidence>
<dbReference type="SMART" id="SM00862">
    <property type="entry name" value="Trans_reg_C"/>
    <property type="match status" value="1"/>
</dbReference>
<dbReference type="CDD" id="cd00383">
    <property type="entry name" value="trans_reg_C"/>
    <property type="match status" value="1"/>
</dbReference>
<dbReference type="InterPro" id="IPR042197">
    <property type="entry name" value="Apaf_helical"/>
</dbReference>